<comment type="caution">
    <text evidence="2">The sequence shown here is derived from an EMBL/GenBank/DDBJ whole genome shotgun (WGS) entry which is preliminary data.</text>
</comment>
<evidence type="ECO:0000313" key="3">
    <source>
        <dbReference type="Proteomes" id="UP001221898"/>
    </source>
</evidence>
<proteinExistence type="predicted"/>
<dbReference type="AlphaFoldDB" id="A0AAD7X2R6"/>
<name>A0AAD7X2R6_9TELE</name>
<keyword evidence="3" id="KW-1185">Reference proteome</keyword>
<evidence type="ECO:0000256" key="1">
    <source>
        <dbReference type="SAM" id="MobiDB-lite"/>
    </source>
</evidence>
<reference evidence="2" key="1">
    <citation type="journal article" date="2023" name="Science">
        <title>Genome structures resolve the early diversification of teleost fishes.</title>
        <authorList>
            <person name="Parey E."/>
            <person name="Louis A."/>
            <person name="Montfort J."/>
            <person name="Bouchez O."/>
            <person name="Roques C."/>
            <person name="Iampietro C."/>
            <person name="Lluch J."/>
            <person name="Castinel A."/>
            <person name="Donnadieu C."/>
            <person name="Desvignes T."/>
            <person name="Floi Bucao C."/>
            <person name="Jouanno E."/>
            <person name="Wen M."/>
            <person name="Mejri S."/>
            <person name="Dirks R."/>
            <person name="Jansen H."/>
            <person name="Henkel C."/>
            <person name="Chen W.J."/>
            <person name="Zahm M."/>
            <person name="Cabau C."/>
            <person name="Klopp C."/>
            <person name="Thompson A.W."/>
            <person name="Robinson-Rechavi M."/>
            <person name="Braasch I."/>
            <person name="Lecointre G."/>
            <person name="Bobe J."/>
            <person name="Postlethwait J.H."/>
            <person name="Berthelot C."/>
            <person name="Roest Crollius H."/>
            <person name="Guiguen Y."/>
        </authorList>
    </citation>
    <scope>NUCLEOTIDE SEQUENCE</scope>
    <source>
        <strain evidence="2">NC1722</strain>
    </source>
</reference>
<evidence type="ECO:0000313" key="2">
    <source>
        <dbReference type="EMBL" id="KAJ8417314.1"/>
    </source>
</evidence>
<gene>
    <name evidence="2" type="ORF">AAFF_G00285410</name>
</gene>
<organism evidence="2 3">
    <name type="scientific">Aldrovandia affinis</name>
    <dbReference type="NCBI Taxonomy" id="143900"/>
    <lineage>
        <taxon>Eukaryota</taxon>
        <taxon>Metazoa</taxon>
        <taxon>Chordata</taxon>
        <taxon>Craniata</taxon>
        <taxon>Vertebrata</taxon>
        <taxon>Euteleostomi</taxon>
        <taxon>Actinopterygii</taxon>
        <taxon>Neopterygii</taxon>
        <taxon>Teleostei</taxon>
        <taxon>Notacanthiformes</taxon>
        <taxon>Halosauridae</taxon>
        <taxon>Aldrovandia</taxon>
    </lineage>
</organism>
<feature type="region of interest" description="Disordered" evidence="1">
    <location>
        <begin position="1"/>
        <end position="37"/>
    </location>
</feature>
<accession>A0AAD7X2R6</accession>
<feature type="compositionally biased region" description="Basic residues" evidence="1">
    <location>
        <begin position="84"/>
        <end position="101"/>
    </location>
</feature>
<protein>
    <submittedName>
        <fullName evidence="2">Uncharacterized protein</fullName>
    </submittedName>
</protein>
<feature type="region of interest" description="Disordered" evidence="1">
    <location>
        <begin position="54"/>
        <end position="110"/>
    </location>
</feature>
<dbReference type="EMBL" id="JAINUG010000004">
    <property type="protein sequence ID" value="KAJ8417314.1"/>
    <property type="molecule type" value="Genomic_DNA"/>
</dbReference>
<sequence length="125" mass="13888">MFGELSSRRPDNGNESKAAWLDKGRARPELEGGRKGSCPRITILSFKEATIIEPPSRGPTCPVAQWAQGEKVGQPARVSGSQRGPRRQGRGPMRSRSRVTPRCRGQPNSQPNCRCWHWAWLATPL</sequence>
<dbReference type="Proteomes" id="UP001221898">
    <property type="component" value="Unassembled WGS sequence"/>
</dbReference>
<feature type="compositionally biased region" description="Basic and acidic residues" evidence="1">
    <location>
        <begin position="1"/>
        <end position="34"/>
    </location>
</feature>